<organism evidence="2 3">
    <name type="scientific">Marinobacterium aestuariivivens</name>
    <dbReference type="NCBI Taxonomy" id="1698799"/>
    <lineage>
        <taxon>Bacteria</taxon>
        <taxon>Pseudomonadati</taxon>
        <taxon>Pseudomonadota</taxon>
        <taxon>Gammaproteobacteria</taxon>
        <taxon>Oceanospirillales</taxon>
        <taxon>Oceanospirillaceae</taxon>
        <taxon>Marinobacterium</taxon>
    </lineage>
</organism>
<dbReference type="Gene3D" id="3.40.630.30">
    <property type="match status" value="1"/>
</dbReference>
<keyword evidence="2" id="KW-0012">Acyltransferase</keyword>
<evidence type="ECO:0000313" key="3">
    <source>
        <dbReference type="Proteomes" id="UP001596422"/>
    </source>
</evidence>
<keyword evidence="3" id="KW-1185">Reference proteome</keyword>
<dbReference type="GO" id="GO:0016746">
    <property type="term" value="F:acyltransferase activity"/>
    <property type="evidence" value="ECO:0007669"/>
    <property type="project" value="UniProtKB-KW"/>
</dbReference>
<protein>
    <submittedName>
        <fullName evidence="2">GNAT family N-acetyltransferase</fullName>
        <ecNumber evidence="2">2.3.1.-</ecNumber>
    </submittedName>
</protein>
<sequence>MQIKTFCGEAIAPHIDDLARLRIEVFRAFPYLYDGDLAYERDYLSTYARSAESLFVLAQESDRVVGAATGVPMEDETDAFKRPFAEAGWNPDEIFYFGESVLLPEYRGQGLGVRFFEEREAYARRFGRFRYCAFCAVERPANHPLRPADYVSLNDFWANRGYRHQPQLRTEYRWKDIGEEQESTKPMSFWIRELS</sequence>
<dbReference type="CDD" id="cd04301">
    <property type="entry name" value="NAT_SF"/>
    <property type="match status" value="1"/>
</dbReference>
<dbReference type="InterPro" id="IPR016181">
    <property type="entry name" value="Acyl_CoA_acyltransferase"/>
</dbReference>
<evidence type="ECO:0000313" key="2">
    <source>
        <dbReference type="EMBL" id="MFC6670380.1"/>
    </source>
</evidence>
<dbReference type="Pfam" id="PF00583">
    <property type="entry name" value="Acetyltransf_1"/>
    <property type="match status" value="1"/>
</dbReference>
<dbReference type="EC" id="2.3.1.-" evidence="2"/>
<comment type="caution">
    <text evidence="2">The sequence shown here is derived from an EMBL/GenBank/DDBJ whole genome shotgun (WGS) entry which is preliminary data.</text>
</comment>
<dbReference type="RefSeq" id="WP_379908883.1">
    <property type="nucleotide sequence ID" value="NZ_JBHSWE010000001.1"/>
</dbReference>
<dbReference type="EMBL" id="JBHSWE010000001">
    <property type="protein sequence ID" value="MFC6670380.1"/>
    <property type="molecule type" value="Genomic_DNA"/>
</dbReference>
<dbReference type="SUPFAM" id="SSF55729">
    <property type="entry name" value="Acyl-CoA N-acyltransferases (Nat)"/>
    <property type="match status" value="1"/>
</dbReference>
<dbReference type="Proteomes" id="UP001596422">
    <property type="component" value="Unassembled WGS sequence"/>
</dbReference>
<evidence type="ECO:0000259" key="1">
    <source>
        <dbReference type="PROSITE" id="PS51186"/>
    </source>
</evidence>
<dbReference type="PROSITE" id="PS51186">
    <property type="entry name" value="GNAT"/>
    <property type="match status" value="1"/>
</dbReference>
<proteinExistence type="predicted"/>
<dbReference type="InterPro" id="IPR000182">
    <property type="entry name" value="GNAT_dom"/>
</dbReference>
<keyword evidence="2" id="KW-0808">Transferase</keyword>
<gene>
    <name evidence="2" type="ORF">ACFQDL_10000</name>
</gene>
<accession>A0ABW1ZYT7</accession>
<reference evidence="3" key="1">
    <citation type="journal article" date="2019" name="Int. J. Syst. Evol. Microbiol.">
        <title>The Global Catalogue of Microorganisms (GCM) 10K type strain sequencing project: providing services to taxonomists for standard genome sequencing and annotation.</title>
        <authorList>
            <consortium name="The Broad Institute Genomics Platform"/>
            <consortium name="The Broad Institute Genome Sequencing Center for Infectious Disease"/>
            <person name="Wu L."/>
            <person name="Ma J."/>
        </authorList>
    </citation>
    <scope>NUCLEOTIDE SEQUENCE [LARGE SCALE GENOMIC DNA]</scope>
    <source>
        <strain evidence="3">NBRC 111756</strain>
    </source>
</reference>
<name>A0ABW1ZYT7_9GAMM</name>
<feature type="domain" description="N-acetyltransferase" evidence="1">
    <location>
        <begin position="9"/>
        <end position="192"/>
    </location>
</feature>